<comment type="caution">
    <text evidence="2">The sequence shown here is derived from an EMBL/GenBank/DDBJ whole genome shotgun (WGS) entry which is preliminary data.</text>
</comment>
<feature type="non-terminal residue" evidence="2">
    <location>
        <position position="1"/>
    </location>
</feature>
<dbReference type="Proteomes" id="UP001189429">
    <property type="component" value="Unassembled WGS sequence"/>
</dbReference>
<name>A0ABN9T7K2_9DINO</name>
<sequence length="64" mass="6692">ARRRRRGQPGGGRRRAGGRGGPARQLYAGKPYAAGHHGGGRPHRIAGQLQLHAHGAAAAARGRR</sequence>
<reference evidence="2" key="1">
    <citation type="submission" date="2023-10" db="EMBL/GenBank/DDBJ databases">
        <authorList>
            <person name="Chen Y."/>
            <person name="Shah S."/>
            <person name="Dougan E. K."/>
            <person name="Thang M."/>
            <person name="Chan C."/>
        </authorList>
    </citation>
    <scope>NUCLEOTIDE SEQUENCE [LARGE SCALE GENOMIC DNA]</scope>
</reference>
<evidence type="ECO:0000256" key="1">
    <source>
        <dbReference type="SAM" id="MobiDB-lite"/>
    </source>
</evidence>
<accession>A0ABN9T7K2</accession>
<proteinExistence type="predicted"/>
<dbReference type="EMBL" id="CAUYUJ010014426">
    <property type="protein sequence ID" value="CAK0841076.1"/>
    <property type="molecule type" value="Genomic_DNA"/>
</dbReference>
<keyword evidence="3" id="KW-1185">Reference proteome</keyword>
<evidence type="ECO:0000313" key="3">
    <source>
        <dbReference type="Proteomes" id="UP001189429"/>
    </source>
</evidence>
<feature type="non-terminal residue" evidence="2">
    <location>
        <position position="64"/>
    </location>
</feature>
<organism evidence="2 3">
    <name type="scientific">Prorocentrum cordatum</name>
    <dbReference type="NCBI Taxonomy" id="2364126"/>
    <lineage>
        <taxon>Eukaryota</taxon>
        <taxon>Sar</taxon>
        <taxon>Alveolata</taxon>
        <taxon>Dinophyceae</taxon>
        <taxon>Prorocentrales</taxon>
        <taxon>Prorocentraceae</taxon>
        <taxon>Prorocentrum</taxon>
    </lineage>
</organism>
<protein>
    <submittedName>
        <fullName evidence="2">Uncharacterized protein</fullName>
    </submittedName>
</protein>
<feature type="region of interest" description="Disordered" evidence="1">
    <location>
        <begin position="1"/>
        <end position="44"/>
    </location>
</feature>
<gene>
    <name evidence="2" type="ORF">PCOR1329_LOCUS36371</name>
</gene>
<feature type="compositionally biased region" description="Basic residues" evidence="1">
    <location>
        <begin position="1"/>
        <end position="17"/>
    </location>
</feature>
<evidence type="ECO:0000313" key="2">
    <source>
        <dbReference type="EMBL" id="CAK0841076.1"/>
    </source>
</evidence>